<name>A0A521FDP9_9SPHI</name>
<evidence type="ECO:0000313" key="1">
    <source>
        <dbReference type="EMBL" id="SMO94295.1"/>
    </source>
</evidence>
<proteinExistence type="predicted"/>
<dbReference type="Proteomes" id="UP000320300">
    <property type="component" value="Unassembled WGS sequence"/>
</dbReference>
<dbReference type="EMBL" id="FXTN01000011">
    <property type="protein sequence ID" value="SMO94295.1"/>
    <property type="molecule type" value="Genomic_DNA"/>
</dbReference>
<protein>
    <recommendedName>
        <fullName evidence="3">Lipoprotein</fullName>
    </recommendedName>
</protein>
<gene>
    <name evidence="1" type="ORF">SAMN06265348_111182</name>
</gene>
<accession>A0A521FDP9</accession>
<dbReference type="PROSITE" id="PS51257">
    <property type="entry name" value="PROKAR_LIPOPROTEIN"/>
    <property type="match status" value="1"/>
</dbReference>
<organism evidence="1 2">
    <name type="scientific">Pedobacter westerhofensis</name>
    <dbReference type="NCBI Taxonomy" id="425512"/>
    <lineage>
        <taxon>Bacteria</taxon>
        <taxon>Pseudomonadati</taxon>
        <taxon>Bacteroidota</taxon>
        <taxon>Sphingobacteriia</taxon>
        <taxon>Sphingobacteriales</taxon>
        <taxon>Sphingobacteriaceae</taxon>
        <taxon>Pedobacter</taxon>
    </lineage>
</organism>
<dbReference type="RefSeq" id="WP_142530151.1">
    <property type="nucleotide sequence ID" value="NZ_CBCSJO010000001.1"/>
</dbReference>
<evidence type="ECO:0008006" key="3">
    <source>
        <dbReference type="Google" id="ProtNLM"/>
    </source>
</evidence>
<evidence type="ECO:0000313" key="2">
    <source>
        <dbReference type="Proteomes" id="UP000320300"/>
    </source>
</evidence>
<keyword evidence="2" id="KW-1185">Reference proteome</keyword>
<reference evidence="1 2" key="1">
    <citation type="submission" date="2017-05" db="EMBL/GenBank/DDBJ databases">
        <authorList>
            <person name="Varghese N."/>
            <person name="Submissions S."/>
        </authorList>
    </citation>
    <scope>NUCLEOTIDE SEQUENCE [LARGE SCALE GENOMIC DNA]</scope>
    <source>
        <strain evidence="1 2">DSM 19036</strain>
    </source>
</reference>
<dbReference type="AlphaFoldDB" id="A0A521FDP9"/>
<sequence>MIRISVESPALVKETPILHLLVLLFMLSSCSNEAAGDHQQKVVYHAVNKSDTAKLSIDLTDKVFEGQFEINHRGVFKDSGDVNGVVKGDTLMGTFHYQSYGVEKWYRIPIALLKKDKKLIMGVGSMEIYMNMTFFTRNTPIDYEHPQFTFEKAE</sequence>
<dbReference type="OrthoDB" id="1360086at2"/>